<reference evidence="8 10" key="2">
    <citation type="submission" date="2018-08" db="EMBL/GenBank/DDBJ databases">
        <title>Genomic Encyclopedia of Archaeal and Bacterial Type Strains, Phase II (KMG-II): from individual species to whole genera.</title>
        <authorList>
            <person name="Goeker M."/>
        </authorList>
    </citation>
    <scope>NUCLEOTIDE SEQUENCE [LARGE SCALE GENOMIC DNA]</scope>
    <source>
        <strain evidence="8 10">DSM 2261</strain>
    </source>
</reference>
<gene>
    <name evidence="4 5" type="primary">purK</name>
    <name evidence="7" type="ORF">AA314_07292</name>
    <name evidence="8" type="ORF">ATI61_102723</name>
</gene>
<organism evidence="7 9">
    <name type="scientific">Archangium gephyra</name>
    <dbReference type="NCBI Taxonomy" id="48"/>
    <lineage>
        <taxon>Bacteria</taxon>
        <taxon>Pseudomonadati</taxon>
        <taxon>Myxococcota</taxon>
        <taxon>Myxococcia</taxon>
        <taxon>Myxococcales</taxon>
        <taxon>Cystobacterineae</taxon>
        <taxon>Archangiaceae</taxon>
        <taxon>Archangium</taxon>
    </lineage>
</organism>
<reference evidence="7 9" key="1">
    <citation type="submission" date="2015-05" db="EMBL/GenBank/DDBJ databases">
        <title>Genome assembly of Archangium gephyra DSM 2261.</title>
        <authorList>
            <person name="Sharma G."/>
            <person name="Subramanian S."/>
        </authorList>
    </citation>
    <scope>NUCLEOTIDE SEQUENCE [LARGE SCALE GENOMIC DNA]</scope>
    <source>
        <strain evidence="7 9">DSM 2261</strain>
    </source>
</reference>
<dbReference type="InterPro" id="IPR011054">
    <property type="entry name" value="Rudment_hybrid_motif"/>
</dbReference>
<dbReference type="PROSITE" id="PS50975">
    <property type="entry name" value="ATP_GRASP"/>
    <property type="match status" value="1"/>
</dbReference>
<dbReference type="GO" id="GO:0006189">
    <property type="term" value="P:'de novo' IMP biosynthetic process"/>
    <property type="evidence" value="ECO:0007669"/>
    <property type="project" value="UniProtKB-UniRule"/>
</dbReference>
<dbReference type="InterPro" id="IPR005875">
    <property type="entry name" value="PurK"/>
</dbReference>
<dbReference type="NCBIfam" id="TIGR01161">
    <property type="entry name" value="purK"/>
    <property type="match status" value="1"/>
</dbReference>
<dbReference type="PANTHER" id="PTHR11609:SF5">
    <property type="entry name" value="PHOSPHORIBOSYLAMINOIMIDAZOLE CARBOXYLASE"/>
    <property type="match status" value="1"/>
</dbReference>
<dbReference type="AlphaFoldDB" id="A0AAC8QDQ7"/>
<evidence type="ECO:0000313" key="7">
    <source>
        <dbReference type="EMBL" id="AKJ05666.1"/>
    </source>
</evidence>
<evidence type="ECO:0000313" key="9">
    <source>
        <dbReference type="Proteomes" id="UP000035579"/>
    </source>
</evidence>
<keyword evidence="2 4" id="KW-0658">Purine biosynthesis</keyword>
<dbReference type="Gene3D" id="3.30.470.20">
    <property type="entry name" value="ATP-grasp fold, B domain"/>
    <property type="match status" value="1"/>
</dbReference>
<dbReference type="GO" id="GO:0046872">
    <property type="term" value="F:metal ion binding"/>
    <property type="evidence" value="ECO:0007669"/>
    <property type="project" value="InterPro"/>
</dbReference>
<dbReference type="Pfam" id="PF22660">
    <property type="entry name" value="RS_preATP-grasp-like"/>
    <property type="match status" value="1"/>
</dbReference>
<dbReference type="SUPFAM" id="SSF51246">
    <property type="entry name" value="Rudiment single hybrid motif"/>
    <property type="match status" value="1"/>
</dbReference>
<comment type="function">
    <text evidence="4">Catalyzes the ATP-dependent conversion of 5-aminoimidazole ribonucleotide (AIR) and HCO(3)(-) to N5-carboxyaminoimidazole ribonucleotide (N5-CAIR).</text>
</comment>
<dbReference type="InterPro" id="IPR016185">
    <property type="entry name" value="PreATP-grasp_dom_sf"/>
</dbReference>
<dbReference type="EMBL" id="CP011509">
    <property type="protein sequence ID" value="AKJ05666.1"/>
    <property type="molecule type" value="Genomic_DNA"/>
</dbReference>
<protein>
    <recommendedName>
        <fullName evidence="4 5">N5-carboxyaminoimidazole ribonucleotide synthase</fullName>
        <shortName evidence="4 5">N5-CAIR synthase</shortName>
        <ecNumber evidence="4 5">6.3.4.18</ecNumber>
    </recommendedName>
    <alternativeName>
        <fullName evidence="4 5">5-(carboxyamino)imidazole ribonucleotide synthetase</fullName>
    </alternativeName>
</protein>
<evidence type="ECO:0000256" key="4">
    <source>
        <dbReference type="HAMAP-Rule" id="MF_01928"/>
    </source>
</evidence>
<dbReference type="Proteomes" id="UP000035579">
    <property type="component" value="Chromosome"/>
</dbReference>
<dbReference type="Gene3D" id="3.40.50.20">
    <property type="match status" value="1"/>
</dbReference>
<feature type="binding site" evidence="4">
    <location>
        <position position="149"/>
    </location>
    <ligand>
        <name>ATP</name>
        <dbReference type="ChEBI" id="CHEBI:30616"/>
    </ligand>
</feature>
<dbReference type="SUPFAM" id="SSF52440">
    <property type="entry name" value="PreATP-grasp domain"/>
    <property type="match status" value="1"/>
</dbReference>
<evidence type="ECO:0000256" key="1">
    <source>
        <dbReference type="ARBA" id="ARBA00022741"/>
    </source>
</evidence>
<keyword evidence="10" id="KW-1185">Reference proteome</keyword>
<evidence type="ECO:0000313" key="8">
    <source>
        <dbReference type="EMBL" id="REG36346.1"/>
    </source>
</evidence>
<feature type="binding site" evidence="4">
    <location>
        <position position="109"/>
    </location>
    <ligand>
        <name>ATP</name>
        <dbReference type="ChEBI" id="CHEBI:30616"/>
    </ligand>
</feature>
<dbReference type="HAMAP" id="MF_01928">
    <property type="entry name" value="PurK"/>
    <property type="match status" value="1"/>
</dbReference>
<dbReference type="NCBIfam" id="NF004679">
    <property type="entry name" value="PRK06019.1-5"/>
    <property type="match status" value="1"/>
</dbReference>
<dbReference type="SUPFAM" id="SSF56059">
    <property type="entry name" value="Glutathione synthetase ATP-binding domain-like"/>
    <property type="match status" value="1"/>
</dbReference>
<feature type="binding site" evidence="4">
    <location>
        <position position="192"/>
    </location>
    <ligand>
        <name>ATP</name>
        <dbReference type="ChEBI" id="CHEBI:30616"/>
    </ligand>
</feature>
<feature type="binding site" evidence="4">
    <location>
        <begin position="184"/>
        <end position="187"/>
    </location>
    <ligand>
        <name>ATP</name>
        <dbReference type="ChEBI" id="CHEBI:30616"/>
    </ligand>
</feature>
<keyword evidence="4 5" id="KW-0436">Ligase</keyword>
<feature type="binding site" evidence="4">
    <location>
        <begin position="154"/>
        <end position="160"/>
    </location>
    <ligand>
        <name>ATP</name>
        <dbReference type="ChEBI" id="CHEBI:30616"/>
    </ligand>
</feature>
<comment type="similarity">
    <text evidence="4 5">Belongs to the PurK/PurT family.</text>
</comment>
<dbReference type="GO" id="GO:0004638">
    <property type="term" value="F:phosphoribosylaminoimidazole carboxylase activity"/>
    <property type="evidence" value="ECO:0007669"/>
    <property type="project" value="InterPro"/>
</dbReference>
<dbReference type="InterPro" id="IPR054350">
    <property type="entry name" value="PurT/PurK_preATP-grasp"/>
</dbReference>
<comment type="pathway">
    <text evidence="4 5">Purine metabolism; IMP biosynthesis via de novo pathway; 5-amino-1-(5-phospho-D-ribosyl)imidazole-4-carboxylate from 5-amino-1-(5-phospho-D-ribosyl)imidazole (N5-CAIR route): step 1/2.</text>
</comment>
<dbReference type="RefSeq" id="WP_047859149.1">
    <property type="nucleotide sequence ID" value="NZ_CP011509.1"/>
</dbReference>
<dbReference type="InterPro" id="IPR040686">
    <property type="entry name" value="PurK_C"/>
</dbReference>
<feature type="domain" description="ATP-grasp" evidence="6">
    <location>
        <begin position="113"/>
        <end position="299"/>
    </location>
</feature>
<accession>A0AAC8QDQ7</accession>
<keyword evidence="1 4" id="KW-0547">Nucleotide-binding</keyword>
<dbReference type="GO" id="GO:0034028">
    <property type="term" value="F:5-(carboxyamino)imidazole ribonucleotide synthase activity"/>
    <property type="evidence" value="ECO:0007669"/>
    <property type="project" value="UniProtKB-UniRule"/>
</dbReference>
<evidence type="ECO:0000256" key="3">
    <source>
        <dbReference type="ARBA" id="ARBA00022840"/>
    </source>
</evidence>
<dbReference type="GO" id="GO:0005524">
    <property type="term" value="F:ATP binding"/>
    <property type="evidence" value="ECO:0007669"/>
    <property type="project" value="UniProtKB-UniRule"/>
</dbReference>
<comment type="catalytic activity">
    <reaction evidence="4 5">
        <text>5-amino-1-(5-phospho-beta-D-ribosyl)imidazole + hydrogencarbonate + ATP = 5-carboxyamino-1-(5-phospho-D-ribosyl)imidazole + ADP + phosphate + 2 H(+)</text>
        <dbReference type="Rhea" id="RHEA:19317"/>
        <dbReference type="ChEBI" id="CHEBI:15378"/>
        <dbReference type="ChEBI" id="CHEBI:17544"/>
        <dbReference type="ChEBI" id="CHEBI:30616"/>
        <dbReference type="ChEBI" id="CHEBI:43474"/>
        <dbReference type="ChEBI" id="CHEBI:58730"/>
        <dbReference type="ChEBI" id="CHEBI:137981"/>
        <dbReference type="ChEBI" id="CHEBI:456216"/>
        <dbReference type="EC" id="6.3.4.18"/>
    </reaction>
</comment>
<comment type="function">
    <text evidence="5">Catalyzes the ATP-dependent conversion of 5-aminoimidazole ribonucleotide (AIR) and HCO(3)- to N5-carboxyaminoimidazole ribonucleotide (N5-CAIR).</text>
</comment>
<dbReference type="EC" id="6.3.4.18" evidence="4 5"/>
<dbReference type="Gene3D" id="3.30.1490.20">
    <property type="entry name" value="ATP-grasp fold, A domain"/>
    <property type="match status" value="1"/>
</dbReference>
<dbReference type="PANTHER" id="PTHR11609">
    <property type="entry name" value="PURINE BIOSYNTHESIS PROTEIN 6/7, PUR6/7"/>
    <property type="match status" value="1"/>
</dbReference>
<comment type="subunit">
    <text evidence="4 5">Homodimer.</text>
</comment>
<dbReference type="GO" id="GO:0005829">
    <property type="term" value="C:cytosol"/>
    <property type="evidence" value="ECO:0007669"/>
    <property type="project" value="TreeGrafter"/>
</dbReference>
<dbReference type="KEGG" id="age:AA314_07292"/>
<evidence type="ECO:0000259" key="6">
    <source>
        <dbReference type="PROSITE" id="PS50975"/>
    </source>
</evidence>
<dbReference type="Proteomes" id="UP000256345">
    <property type="component" value="Unassembled WGS sequence"/>
</dbReference>
<dbReference type="Pfam" id="PF17769">
    <property type="entry name" value="PurK_C"/>
    <property type="match status" value="1"/>
</dbReference>
<proteinExistence type="inferred from homology"/>
<dbReference type="EMBL" id="QUMU01000002">
    <property type="protein sequence ID" value="REG36346.1"/>
    <property type="molecule type" value="Genomic_DNA"/>
</dbReference>
<dbReference type="InterPro" id="IPR003135">
    <property type="entry name" value="ATP-grasp_carboxylate-amine"/>
</dbReference>
<sequence>MNSKRTILPGGTLGILGGGQLGRMMALSARTLGYQVQALDPDPACSARFVVDQCYTADFSDVGDATRLARACDVVTLEIEKIPMATLRAVAQHAPLRPGPGVLDVVQNRGRQRAWLAKHGFPQGPWKQADLQESLATAATELGGRCFVKACEGGYDGRGQYQVKSAAEAPDAWRELGQRPVVVEAALDLEAELSVLVARSPNGEVAVYPPAYNHHEERILDWSLLPGQVPPQVSTQATELARAMATALEVEGLLVVEMFLLKDGRLLVNELAPRPHNSFHATEVACLTSQFEQAVRAVCNLPLGSVEVVRHAAIVNLLGDLWLNEGGPRFESVLAMPGVRLHLYGKREARKGRKMGHLSAVGTTPEEALARIKAARQALGA</sequence>
<dbReference type="InterPro" id="IPR011761">
    <property type="entry name" value="ATP-grasp"/>
</dbReference>
<dbReference type="InterPro" id="IPR013815">
    <property type="entry name" value="ATP_grasp_subdomain_1"/>
</dbReference>
<keyword evidence="3 4" id="KW-0067">ATP-binding</keyword>
<evidence type="ECO:0000256" key="2">
    <source>
        <dbReference type="ARBA" id="ARBA00022755"/>
    </source>
</evidence>
<dbReference type="Pfam" id="PF02222">
    <property type="entry name" value="ATP-grasp"/>
    <property type="match status" value="1"/>
</dbReference>
<evidence type="ECO:0000313" key="10">
    <source>
        <dbReference type="Proteomes" id="UP000256345"/>
    </source>
</evidence>
<name>A0AAC8QDQ7_9BACT</name>
<feature type="binding site" evidence="4">
    <location>
        <position position="215"/>
    </location>
    <ligand>
        <name>ATP</name>
        <dbReference type="ChEBI" id="CHEBI:30616"/>
    </ligand>
</feature>
<evidence type="ECO:0000256" key="5">
    <source>
        <dbReference type="RuleBase" id="RU361200"/>
    </source>
</evidence>
<feature type="binding site" evidence="4">
    <location>
        <begin position="269"/>
        <end position="270"/>
    </location>
    <ligand>
        <name>ATP</name>
        <dbReference type="ChEBI" id="CHEBI:30616"/>
    </ligand>
</feature>